<evidence type="ECO:0000256" key="9">
    <source>
        <dbReference type="SAM" id="MobiDB-lite"/>
    </source>
</evidence>
<feature type="compositionally biased region" description="Low complexity" evidence="9">
    <location>
        <begin position="859"/>
        <end position="880"/>
    </location>
</feature>
<feature type="site" description="Interaction with DNA" evidence="8">
    <location>
        <position position="32"/>
    </location>
</feature>
<keyword evidence="7 8" id="KW-0413">Isomerase</keyword>
<dbReference type="Gene3D" id="1.10.460.10">
    <property type="entry name" value="Topoisomerase I, domain 2"/>
    <property type="match status" value="1"/>
</dbReference>
<feature type="site" description="Interaction with DNA" evidence="8">
    <location>
        <position position="155"/>
    </location>
</feature>
<dbReference type="InterPro" id="IPR013825">
    <property type="entry name" value="Topo_IA_cen_sub2"/>
</dbReference>
<dbReference type="EMBL" id="LAHD01000025">
    <property type="protein sequence ID" value="PHK04484.1"/>
    <property type="molecule type" value="Genomic_DNA"/>
</dbReference>
<comment type="function">
    <text evidence="8">Releases the supercoiling and torsional tension of DNA, which is introduced during the DNA replication and transcription, by transiently cleaving and rejoining one strand of the DNA duplex. Introduces a single-strand break via transesterification at a target site in duplex DNA. The scissile phosphodiester is attacked by the catalytic tyrosine of the enzyme, resulting in the formation of a DNA-(5'-phosphotyrosyl)-enzyme intermediate and the expulsion of a 3'-OH DNA strand. The free DNA strand then undergoes passage around the unbroken strand, thus removing DNA supercoils. Finally, in the religation step, the DNA 3'-OH attacks the covalent intermediate to expel the active-site tyrosine and restore the DNA phosphodiester backbone.</text>
</comment>
<organism evidence="12 13">
    <name type="scientific">Nostoc linckia z8</name>
    <dbReference type="NCBI Taxonomy" id="1628746"/>
    <lineage>
        <taxon>Bacteria</taxon>
        <taxon>Bacillati</taxon>
        <taxon>Cyanobacteriota</taxon>
        <taxon>Cyanophyceae</taxon>
        <taxon>Nostocales</taxon>
        <taxon>Nostocaceae</taxon>
        <taxon>Nostoc</taxon>
    </lineage>
</organism>
<dbReference type="SMART" id="SM00436">
    <property type="entry name" value="TOP1Bc"/>
    <property type="match status" value="1"/>
</dbReference>
<dbReference type="GO" id="GO:0006265">
    <property type="term" value="P:DNA topological change"/>
    <property type="evidence" value="ECO:0007669"/>
    <property type="project" value="UniProtKB-UniRule"/>
</dbReference>
<dbReference type="InterPro" id="IPR013826">
    <property type="entry name" value="Topo_IA_cen_sub3"/>
</dbReference>
<feature type="region of interest" description="Disordered" evidence="9">
    <location>
        <begin position="277"/>
        <end position="296"/>
    </location>
</feature>
<evidence type="ECO:0000256" key="2">
    <source>
        <dbReference type="ARBA" id="ARBA00009446"/>
    </source>
</evidence>
<proteinExistence type="inferred from homology"/>
<evidence type="ECO:0000256" key="3">
    <source>
        <dbReference type="ARBA" id="ARBA00022723"/>
    </source>
</evidence>
<dbReference type="GO" id="GO:0003677">
    <property type="term" value="F:DNA binding"/>
    <property type="evidence" value="ECO:0007669"/>
    <property type="project" value="UniProtKB-KW"/>
</dbReference>
<dbReference type="InterPro" id="IPR003602">
    <property type="entry name" value="Topo_IA_DNA-bd_dom"/>
</dbReference>
<keyword evidence="6 8" id="KW-0238">DNA-binding</keyword>
<dbReference type="Proteomes" id="UP000222310">
    <property type="component" value="Unassembled WGS sequence"/>
</dbReference>
<evidence type="ECO:0000256" key="5">
    <source>
        <dbReference type="ARBA" id="ARBA00023029"/>
    </source>
</evidence>
<dbReference type="PROSITE" id="PS52039">
    <property type="entry name" value="TOPO_IA_2"/>
    <property type="match status" value="1"/>
</dbReference>
<evidence type="ECO:0000259" key="11">
    <source>
        <dbReference type="PROSITE" id="PS52039"/>
    </source>
</evidence>
<dbReference type="InterPro" id="IPR023405">
    <property type="entry name" value="Topo_IA_core_domain"/>
</dbReference>
<evidence type="ECO:0000256" key="6">
    <source>
        <dbReference type="ARBA" id="ARBA00023125"/>
    </source>
</evidence>
<dbReference type="Pfam" id="PF01131">
    <property type="entry name" value="Topoisom_bac"/>
    <property type="match status" value="1"/>
</dbReference>
<dbReference type="InterPro" id="IPR006171">
    <property type="entry name" value="TOPRIM_dom"/>
</dbReference>
<dbReference type="InterPro" id="IPR028612">
    <property type="entry name" value="Topoisom_1_IA"/>
</dbReference>
<dbReference type="InterPro" id="IPR034149">
    <property type="entry name" value="TOPRIM_TopoI"/>
</dbReference>
<evidence type="ECO:0000256" key="1">
    <source>
        <dbReference type="ARBA" id="ARBA00000213"/>
    </source>
</evidence>
<evidence type="ECO:0000313" key="13">
    <source>
        <dbReference type="Proteomes" id="UP000222310"/>
    </source>
</evidence>
<feature type="site" description="Interaction with DNA" evidence="8">
    <location>
        <position position="322"/>
    </location>
</feature>
<dbReference type="EC" id="5.6.2.1" evidence="8"/>
<dbReference type="NCBIfam" id="TIGR01051">
    <property type="entry name" value="topA_bact"/>
    <property type="match status" value="1"/>
</dbReference>
<feature type="site" description="Interaction with DNA" evidence="8">
    <location>
        <position position="167"/>
    </location>
</feature>
<protein>
    <recommendedName>
        <fullName evidence="8">DNA topoisomerase 1</fullName>
        <ecNumber evidence="8">5.6.2.1</ecNumber>
    </recommendedName>
    <alternativeName>
        <fullName evidence="8">DNA topoisomerase I</fullName>
    </alternativeName>
</protein>
<dbReference type="HAMAP" id="MF_00952">
    <property type="entry name" value="Topoisom_1_prok"/>
    <property type="match status" value="1"/>
</dbReference>
<dbReference type="PANTHER" id="PTHR42785:SF1">
    <property type="entry name" value="DNA TOPOISOMERASE"/>
    <property type="match status" value="1"/>
</dbReference>
<dbReference type="InterPro" id="IPR003601">
    <property type="entry name" value="Topo_IA_2"/>
</dbReference>
<dbReference type="InterPro" id="IPR000380">
    <property type="entry name" value="Topo_IA"/>
</dbReference>
<comment type="catalytic activity">
    <reaction evidence="1 8">
        <text>ATP-independent breakage of single-stranded DNA, followed by passage and rejoining.</text>
        <dbReference type="EC" id="5.6.2.1"/>
    </reaction>
</comment>
<dbReference type="RefSeq" id="WP_099068379.1">
    <property type="nucleotide sequence ID" value="NZ_LAHD01000025.1"/>
</dbReference>
<comment type="caution">
    <text evidence="12">The sequence shown here is derived from an EMBL/GenBank/DDBJ whole genome shotgun (WGS) entry which is preliminary data.</text>
</comment>
<dbReference type="InterPro" id="IPR013497">
    <property type="entry name" value="Topo_IA_cen"/>
</dbReference>
<dbReference type="PROSITE" id="PS50880">
    <property type="entry name" value="TOPRIM"/>
    <property type="match status" value="1"/>
</dbReference>
<feature type="domain" description="Topo IA-type catalytic" evidence="11">
    <location>
        <begin position="141"/>
        <end position="583"/>
    </location>
</feature>
<dbReference type="SUPFAM" id="SSF56712">
    <property type="entry name" value="Prokaryotic type I DNA topoisomerase"/>
    <property type="match status" value="1"/>
</dbReference>
<dbReference type="Gene3D" id="3.40.50.140">
    <property type="match status" value="1"/>
</dbReference>
<accession>A0A9Q5ZDN0</accession>
<dbReference type="GeneID" id="57091683"/>
<dbReference type="Pfam" id="PF01751">
    <property type="entry name" value="Toprim"/>
    <property type="match status" value="1"/>
</dbReference>
<dbReference type="CDD" id="cd00186">
    <property type="entry name" value="TOP1Ac"/>
    <property type="match status" value="1"/>
</dbReference>
<evidence type="ECO:0000256" key="8">
    <source>
        <dbReference type="HAMAP-Rule" id="MF_00952"/>
    </source>
</evidence>
<feature type="site" description="Interaction with DNA" evidence="8">
    <location>
        <position position="152"/>
    </location>
</feature>
<dbReference type="GO" id="GO:0003917">
    <property type="term" value="F:DNA topoisomerase type I (single strand cut, ATP-independent) activity"/>
    <property type="evidence" value="ECO:0007669"/>
    <property type="project" value="UniProtKB-UniRule"/>
</dbReference>
<feature type="region of interest" description="Disordered" evidence="9">
    <location>
        <begin position="846"/>
        <end position="888"/>
    </location>
</feature>
<feature type="site" description="Interaction with DNA" evidence="8">
    <location>
        <position position="160"/>
    </location>
</feature>
<sequence>MSTLVIVESPTKARTIRNYLPSDYKVEASMGHVRDLPQSATEIPAAVKGEKWAQLGVNVDADFEPVYVVPKDKKKIVTQLKDALKDADELILATDEDREGESISWHLYQLLKPKVPTKRMVFHEITQDAIKKALKNCRNIDEQLVRAQETRRILDRLVGYTLSPLLWKKIAWGLSAGRVQSVAVRLLVSKERQRRAFHEGTYWDLKASLEKDKTPFAAQLVTLGGSKIASGGDFDPATGQIVQGRNVLLLNEEQALALKERLTGKTWSVTDIEERPVTRKPAPPFTTSTLQQESNRKLRLSARDTMRIAQNLYEQGYITYMRTDSVHLSDQAIAAARSCVEKLYGQRYLSPQPRQYTTKSKGAQEAHEAIRPAGSTFRTPQETGLGGRELAVYDLIWKRTVACQMADSRQTQISVQLQVEDAGFRSSGKRIEFPGYLRAYVEGSDDPEAALEDQEVILPSLKVGDRPNCTELEAVGHETQPPARYTEATLVKTLESEGIGRPSTYASIIGTIIDKGYAQLVNNALIPTFTAFAVTDLLEKHFPDIVDPSFTSKMEQTLDDIATGEAKWLPYLQEFYLGDKGLETLVKEQESQIDASKARTVELENLAAKVRIGKYGPYIEVENGEGVVTASIPKDLTPADLDPKQVEVLLRQKTTGPDQVGRHPETGEPIYVKIGAYGPYVQLGDKSEENPKPKQASLPKGVTPENVTLEMAVGLLALPRTLGTHPVTGSKIQASLGRFGPYIVHDQGKEGKDYRSLKAGDNVLTVTLERALELLSEPKKGRSSTNSKSKAALRELGTHPEDDDPVNIYDGPYGPYIKHGKTNARIPEGQSVEDITLAMALELLAAKAGTGKSTRKTTKSTTSKSKSTASKSTAKSSTTATKKKTAEG</sequence>
<dbReference type="InterPro" id="IPR005733">
    <property type="entry name" value="TopoI_bac-type"/>
</dbReference>
<dbReference type="SMART" id="SM00437">
    <property type="entry name" value="TOP1Ac"/>
    <property type="match status" value="1"/>
</dbReference>
<dbReference type="InterPro" id="IPR023406">
    <property type="entry name" value="Topo_IA_AS"/>
</dbReference>
<feature type="site" description="Interaction with DNA" evidence="8">
    <location>
        <position position="151"/>
    </location>
</feature>
<comment type="subunit">
    <text evidence="8">Monomer.</text>
</comment>
<feature type="region of interest" description="Interaction with DNA" evidence="8">
    <location>
        <begin position="175"/>
        <end position="180"/>
    </location>
</feature>
<comment type="caution">
    <text evidence="8">Lacks conserved residue(s) required for the propagation of feature annotation.</text>
</comment>
<reference evidence="12 13" key="1">
    <citation type="submission" date="2015-02" db="EMBL/GenBank/DDBJ databases">
        <title>Nostoc linckia genome annotation.</title>
        <authorList>
            <person name="Zhou Z."/>
        </authorList>
    </citation>
    <scope>NUCLEOTIDE SEQUENCE [LARGE SCALE GENOMIC DNA]</scope>
    <source>
        <strain evidence="13">z8</strain>
    </source>
</reference>
<dbReference type="Gene3D" id="1.10.290.10">
    <property type="entry name" value="Topoisomerase I, domain 4"/>
    <property type="match status" value="1"/>
</dbReference>
<dbReference type="InterPro" id="IPR013824">
    <property type="entry name" value="Topo_IA_cen_sub1"/>
</dbReference>
<dbReference type="PANTHER" id="PTHR42785">
    <property type="entry name" value="DNA TOPOISOMERASE, TYPE IA, CORE"/>
    <property type="match status" value="1"/>
</dbReference>
<dbReference type="GO" id="GO:0046872">
    <property type="term" value="F:metal ion binding"/>
    <property type="evidence" value="ECO:0007669"/>
    <property type="project" value="UniProtKB-KW"/>
</dbReference>
<feature type="domain" description="Toprim" evidence="10">
    <location>
        <begin position="2"/>
        <end position="126"/>
    </location>
</feature>
<dbReference type="SMART" id="SM00493">
    <property type="entry name" value="TOPRIM"/>
    <property type="match status" value="1"/>
</dbReference>
<feature type="region of interest" description="Disordered" evidence="9">
    <location>
        <begin position="682"/>
        <end position="702"/>
    </location>
</feature>
<keyword evidence="3" id="KW-0479">Metal-binding</keyword>
<evidence type="ECO:0000256" key="7">
    <source>
        <dbReference type="ARBA" id="ARBA00023235"/>
    </source>
</evidence>
<dbReference type="Gene3D" id="2.70.20.10">
    <property type="entry name" value="Topoisomerase I, domain 3"/>
    <property type="match status" value="1"/>
</dbReference>
<dbReference type="PROSITE" id="PS00396">
    <property type="entry name" value="TOPO_IA_1"/>
    <property type="match status" value="1"/>
</dbReference>
<evidence type="ECO:0000256" key="4">
    <source>
        <dbReference type="ARBA" id="ARBA00022842"/>
    </source>
</evidence>
<dbReference type="AlphaFoldDB" id="A0A9Q5ZDN0"/>
<evidence type="ECO:0000259" key="10">
    <source>
        <dbReference type="PROSITE" id="PS50880"/>
    </source>
</evidence>
<comment type="similarity">
    <text evidence="2 8">Belongs to the type IA topoisomerase family.</text>
</comment>
<keyword evidence="4" id="KW-0460">Magnesium</keyword>
<dbReference type="PRINTS" id="PR00417">
    <property type="entry name" value="PRTPISMRASEI"/>
</dbReference>
<name>A0A9Q5ZDN0_NOSLI</name>
<evidence type="ECO:0000313" key="12">
    <source>
        <dbReference type="EMBL" id="PHK04484.1"/>
    </source>
</evidence>
<keyword evidence="5 8" id="KW-0799">Topoisomerase</keyword>
<dbReference type="InterPro" id="IPR025589">
    <property type="entry name" value="Toprim_C_rpt"/>
</dbReference>
<dbReference type="CDD" id="cd03363">
    <property type="entry name" value="TOPRIM_TopoIA_TopoI"/>
    <property type="match status" value="1"/>
</dbReference>
<feature type="active site" description="O-(5'-phospho-DNA)-tyrosine intermediate" evidence="8">
    <location>
        <position position="320"/>
    </location>
</feature>
<gene>
    <name evidence="8" type="primary">topA</name>
    <name evidence="12" type="ORF">VF08_10980</name>
</gene>
<dbReference type="Pfam" id="PF13368">
    <property type="entry name" value="Toprim_C_rpt"/>
    <property type="match status" value="4"/>
</dbReference>